<organism evidence="2 3">
    <name type="scientific">Mucilaginibacter robiniae</name>
    <dbReference type="NCBI Taxonomy" id="2728022"/>
    <lineage>
        <taxon>Bacteria</taxon>
        <taxon>Pseudomonadati</taxon>
        <taxon>Bacteroidota</taxon>
        <taxon>Sphingobacteriia</taxon>
        <taxon>Sphingobacteriales</taxon>
        <taxon>Sphingobacteriaceae</taxon>
        <taxon>Mucilaginibacter</taxon>
    </lineage>
</organism>
<name>A0A7L5E308_9SPHI</name>
<proteinExistence type="predicted"/>
<reference evidence="2 3" key="1">
    <citation type="submission" date="2020-04" db="EMBL/GenBank/DDBJ databases">
        <title>Genome sequencing of novel species.</title>
        <authorList>
            <person name="Heo J."/>
            <person name="Kim S.-J."/>
            <person name="Kim J.-S."/>
            <person name="Hong S.-B."/>
            <person name="Kwon S.-W."/>
        </authorList>
    </citation>
    <scope>NUCLEOTIDE SEQUENCE [LARGE SCALE GENOMIC DNA]</scope>
    <source>
        <strain evidence="2 3">F39-2</strain>
    </source>
</reference>
<dbReference type="KEGG" id="mrob:HH214_16755"/>
<protein>
    <submittedName>
        <fullName evidence="2">Uncharacterized protein</fullName>
    </submittedName>
</protein>
<dbReference type="RefSeq" id="WP_169609545.1">
    <property type="nucleotide sequence ID" value="NZ_CP051682.1"/>
</dbReference>
<evidence type="ECO:0000313" key="2">
    <source>
        <dbReference type="EMBL" id="QJD97401.1"/>
    </source>
</evidence>
<accession>A0A7L5E308</accession>
<keyword evidence="1" id="KW-0472">Membrane</keyword>
<evidence type="ECO:0000256" key="1">
    <source>
        <dbReference type="SAM" id="Phobius"/>
    </source>
</evidence>
<sequence length="170" mass="19839">MDNNIQQFIDSGILEAFVMGAATKAEEQEVLHMKQHYSVVQQALTQIEHDLETMAQHMAIQPPADLWSRVEAELKEVIPAPEPGPIAYRQNQHDYQQRTYKKEPDYLEVEAQSSHMRVHKTWKWVFAAVFILGKIFLACAIYFYLENRQAQQNVQELKQEVQQLKIRSGR</sequence>
<gene>
    <name evidence="2" type="ORF">HH214_16755</name>
</gene>
<feature type="transmembrane region" description="Helical" evidence="1">
    <location>
        <begin position="124"/>
        <end position="145"/>
    </location>
</feature>
<dbReference type="EMBL" id="CP051682">
    <property type="protein sequence ID" value="QJD97401.1"/>
    <property type="molecule type" value="Genomic_DNA"/>
</dbReference>
<evidence type="ECO:0000313" key="3">
    <source>
        <dbReference type="Proteomes" id="UP000503278"/>
    </source>
</evidence>
<dbReference type="AlphaFoldDB" id="A0A7L5E308"/>
<keyword evidence="1" id="KW-1133">Transmembrane helix</keyword>
<keyword evidence="1" id="KW-0812">Transmembrane</keyword>
<dbReference type="Proteomes" id="UP000503278">
    <property type="component" value="Chromosome"/>
</dbReference>
<keyword evidence="3" id="KW-1185">Reference proteome</keyword>